<dbReference type="PANTHER" id="PTHR24020:SF20">
    <property type="entry name" value="PH DOMAIN-CONTAINING PROTEIN"/>
    <property type="match status" value="1"/>
</dbReference>
<dbReference type="Gene3D" id="3.40.50.410">
    <property type="entry name" value="von Willebrand factor, type A domain"/>
    <property type="match status" value="1"/>
</dbReference>
<accession>A0ABD3WUK5</accession>
<keyword evidence="3" id="KW-1185">Reference proteome</keyword>
<dbReference type="PANTHER" id="PTHR24020">
    <property type="entry name" value="COLLAGEN ALPHA"/>
    <property type="match status" value="1"/>
</dbReference>
<dbReference type="PROSITE" id="PS50234">
    <property type="entry name" value="VWFA"/>
    <property type="match status" value="1"/>
</dbReference>
<reference evidence="2 3" key="1">
    <citation type="submission" date="2024-11" db="EMBL/GenBank/DDBJ databases">
        <title>Chromosome-level genome assembly of the freshwater bivalve Anodonta woodiana.</title>
        <authorList>
            <person name="Chen X."/>
        </authorList>
    </citation>
    <scope>NUCLEOTIDE SEQUENCE [LARGE SCALE GENOMIC DNA]</scope>
    <source>
        <strain evidence="2">MN2024</strain>
        <tissue evidence="2">Gills</tissue>
    </source>
</reference>
<sequence length="104" mass="11355">MTNLFDVDGRADALKLSLVFTDGKSDNAAQTAIEAQKARAKDIRMITVGIGNQTDIKELSSIASGEQLLTLDNFGQLLEKIVPLQNIMCRGGSYNYSFELLCLI</sequence>
<organism evidence="2 3">
    <name type="scientific">Sinanodonta woodiana</name>
    <name type="common">Chinese pond mussel</name>
    <name type="synonym">Anodonta woodiana</name>
    <dbReference type="NCBI Taxonomy" id="1069815"/>
    <lineage>
        <taxon>Eukaryota</taxon>
        <taxon>Metazoa</taxon>
        <taxon>Spiralia</taxon>
        <taxon>Lophotrochozoa</taxon>
        <taxon>Mollusca</taxon>
        <taxon>Bivalvia</taxon>
        <taxon>Autobranchia</taxon>
        <taxon>Heteroconchia</taxon>
        <taxon>Palaeoheterodonta</taxon>
        <taxon>Unionida</taxon>
        <taxon>Unionoidea</taxon>
        <taxon>Unionidae</taxon>
        <taxon>Unioninae</taxon>
        <taxon>Sinanodonta</taxon>
    </lineage>
</organism>
<proteinExistence type="predicted"/>
<gene>
    <name evidence="2" type="ORF">ACJMK2_035183</name>
</gene>
<comment type="caution">
    <text evidence="2">The sequence shown here is derived from an EMBL/GenBank/DDBJ whole genome shotgun (WGS) entry which is preliminary data.</text>
</comment>
<evidence type="ECO:0000313" key="2">
    <source>
        <dbReference type="EMBL" id="KAL3877482.1"/>
    </source>
</evidence>
<evidence type="ECO:0000313" key="3">
    <source>
        <dbReference type="Proteomes" id="UP001634394"/>
    </source>
</evidence>
<dbReference type="Proteomes" id="UP001634394">
    <property type="component" value="Unassembled WGS sequence"/>
</dbReference>
<dbReference type="InterPro" id="IPR050525">
    <property type="entry name" value="ECM_Assembly_Org"/>
</dbReference>
<dbReference type="InterPro" id="IPR002035">
    <property type="entry name" value="VWF_A"/>
</dbReference>
<dbReference type="Pfam" id="PF00092">
    <property type="entry name" value="VWA"/>
    <property type="match status" value="1"/>
</dbReference>
<name>A0ABD3WUK5_SINWO</name>
<feature type="domain" description="VWFA" evidence="1">
    <location>
        <begin position="1"/>
        <end position="87"/>
    </location>
</feature>
<protein>
    <recommendedName>
        <fullName evidence="1">VWFA domain-containing protein</fullName>
    </recommendedName>
</protein>
<dbReference type="AlphaFoldDB" id="A0ABD3WUK5"/>
<dbReference type="SUPFAM" id="SSF53300">
    <property type="entry name" value="vWA-like"/>
    <property type="match status" value="1"/>
</dbReference>
<evidence type="ECO:0000259" key="1">
    <source>
        <dbReference type="PROSITE" id="PS50234"/>
    </source>
</evidence>
<dbReference type="EMBL" id="JBJQND010000005">
    <property type="protein sequence ID" value="KAL3877482.1"/>
    <property type="molecule type" value="Genomic_DNA"/>
</dbReference>
<dbReference type="InterPro" id="IPR036465">
    <property type="entry name" value="vWFA_dom_sf"/>
</dbReference>